<comment type="caution">
    <text evidence="2">The sequence shown here is derived from an EMBL/GenBank/DDBJ whole genome shotgun (WGS) entry which is preliminary data.</text>
</comment>
<dbReference type="AlphaFoldDB" id="A0A9P6HXK6"/>
<proteinExistence type="predicted"/>
<reference evidence="2" key="1">
    <citation type="submission" date="2020-03" db="EMBL/GenBank/DDBJ databases">
        <authorList>
            <person name="He L."/>
        </authorList>
    </citation>
    <scope>NUCLEOTIDE SEQUENCE</scope>
    <source>
        <strain evidence="2">CkLH20</strain>
    </source>
</reference>
<feature type="domain" description="Alpha/beta hydrolase fold-3" evidence="1">
    <location>
        <begin position="54"/>
        <end position="174"/>
    </location>
</feature>
<accession>A0A9P6HXK6</accession>
<dbReference type="InterPro" id="IPR029058">
    <property type="entry name" value="AB_hydrolase_fold"/>
</dbReference>
<dbReference type="InterPro" id="IPR013094">
    <property type="entry name" value="AB_hydrolase_3"/>
</dbReference>
<dbReference type="EMBL" id="JAATWM020000041">
    <property type="protein sequence ID" value="KAF9871985.1"/>
    <property type="molecule type" value="Genomic_DNA"/>
</dbReference>
<dbReference type="GeneID" id="62166405"/>
<evidence type="ECO:0000313" key="2">
    <source>
        <dbReference type="EMBL" id="KAF9871985.1"/>
    </source>
</evidence>
<evidence type="ECO:0000259" key="1">
    <source>
        <dbReference type="Pfam" id="PF07859"/>
    </source>
</evidence>
<name>A0A9P6HXK6_9PEZI</name>
<dbReference type="PANTHER" id="PTHR23024">
    <property type="entry name" value="ARYLACETAMIDE DEACETYLASE"/>
    <property type="match status" value="1"/>
</dbReference>
<dbReference type="InterPro" id="IPR050466">
    <property type="entry name" value="Carboxylest/Gibb_receptor"/>
</dbReference>
<dbReference type="RefSeq" id="XP_038741446.1">
    <property type="nucleotide sequence ID" value="XM_038893331.1"/>
</dbReference>
<dbReference type="OrthoDB" id="19653at2759"/>
<gene>
    <name evidence="2" type="ORF">CkaCkLH20_10617</name>
</gene>
<organism evidence="2 3">
    <name type="scientific">Colletotrichum karsti</name>
    <dbReference type="NCBI Taxonomy" id="1095194"/>
    <lineage>
        <taxon>Eukaryota</taxon>
        <taxon>Fungi</taxon>
        <taxon>Dikarya</taxon>
        <taxon>Ascomycota</taxon>
        <taxon>Pezizomycotina</taxon>
        <taxon>Sordariomycetes</taxon>
        <taxon>Hypocreomycetidae</taxon>
        <taxon>Glomerellales</taxon>
        <taxon>Glomerellaceae</taxon>
        <taxon>Colletotrichum</taxon>
        <taxon>Colletotrichum boninense species complex</taxon>
    </lineage>
</organism>
<keyword evidence="3" id="KW-1185">Reference proteome</keyword>
<dbReference type="SUPFAM" id="SSF53474">
    <property type="entry name" value="alpha/beta-Hydrolases"/>
    <property type="match status" value="1"/>
</dbReference>
<dbReference type="Gene3D" id="3.40.50.1820">
    <property type="entry name" value="alpha/beta hydrolase"/>
    <property type="match status" value="1"/>
</dbReference>
<protein>
    <recommendedName>
        <fullName evidence="1">Alpha/beta hydrolase fold-3 domain-containing protein</fullName>
    </recommendedName>
</protein>
<sequence length="328" mass="36270">MAIDLNPDDTSRFADLEILTTTYKTVSNHPITTDILIPKRLLTTPSPTPSPILLRYHGGGFIAASSLFPPFFQPWHFALADRHAAVIVSPNYRLAPESTIDDLLSDVEDHWTWLQTVLPSFVAQQTAGRVAVDVDRVLAAGDSAGGYLSLMAGLRHGDKIRACTAAYPCTDLKDPHFTEGAGGPTLGVGPLPYSLVEEHMKKVREGTLPAVISEDARFERGGLMFALTHHGISKHLFPAEKRHLFPFDMLDDGARFPRGGVFVWHGEEDSVVPVVGSRRLEAKVKEVDPELDFHLAVRPGEHGFDHESKIDEEWMAEGLERIVKSWLK</sequence>
<dbReference type="Proteomes" id="UP000781932">
    <property type="component" value="Unassembled WGS sequence"/>
</dbReference>
<dbReference type="Pfam" id="PF07859">
    <property type="entry name" value="Abhydrolase_3"/>
    <property type="match status" value="1"/>
</dbReference>
<dbReference type="PANTHER" id="PTHR23024:SF339">
    <property type="entry name" value="ALPHA_BETA HYDROLASE FOLD-3 DOMAIN-CONTAINING PROTEIN"/>
    <property type="match status" value="1"/>
</dbReference>
<evidence type="ECO:0000313" key="3">
    <source>
        <dbReference type="Proteomes" id="UP000781932"/>
    </source>
</evidence>
<reference evidence="2" key="2">
    <citation type="submission" date="2020-11" db="EMBL/GenBank/DDBJ databases">
        <title>Whole genome sequencing of Colletotrichum sp.</title>
        <authorList>
            <person name="Li H."/>
        </authorList>
    </citation>
    <scope>NUCLEOTIDE SEQUENCE</scope>
    <source>
        <strain evidence="2">CkLH20</strain>
    </source>
</reference>
<dbReference type="GO" id="GO:0016787">
    <property type="term" value="F:hydrolase activity"/>
    <property type="evidence" value="ECO:0007669"/>
    <property type="project" value="InterPro"/>
</dbReference>